<dbReference type="PANTHER" id="PTHR48050">
    <property type="entry name" value="STEROL 3-BETA-GLUCOSYLTRANSFERASE"/>
    <property type="match status" value="1"/>
</dbReference>
<dbReference type="GO" id="GO:0016020">
    <property type="term" value="C:membrane"/>
    <property type="evidence" value="ECO:0007669"/>
    <property type="project" value="GOC"/>
</dbReference>
<reference evidence="2" key="1">
    <citation type="submission" date="2020-02" db="EMBL/GenBank/DDBJ databases">
        <authorList>
            <person name="Meier V. D."/>
        </authorList>
    </citation>
    <scope>NUCLEOTIDE SEQUENCE</scope>
    <source>
        <strain evidence="2">AVDCRST_MAG41</strain>
    </source>
</reference>
<dbReference type="InterPro" id="IPR050426">
    <property type="entry name" value="Glycosyltransferase_28"/>
</dbReference>
<dbReference type="FunFam" id="3.40.50.2000:FF:000072">
    <property type="entry name" value="Glycosyl transferase"/>
    <property type="match status" value="1"/>
</dbReference>
<dbReference type="InterPro" id="IPR002213">
    <property type="entry name" value="UDP_glucos_trans"/>
</dbReference>
<dbReference type="Gene3D" id="3.40.50.2000">
    <property type="entry name" value="Glycogen Phosphorylase B"/>
    <property type="match status" value="2"/>
</dbReference>
<name>A0A6J4J3S2_9ACTN</name>
<evidence type="ECO:0000313" key="2">
    <source>
        <dbReference type="EMBL" id="CAA9269542.1"/>
    </source>
</evidence>
<evidence type="ECO:0000259" key="1">
    <source>
        <dbReference type="Pfam" id="PF06722"/>
    </source>
</evidence>
<dbReference type="InterPro" id="IPR010610">
    <property type="entry name" value="EryCIII-like_C"/>
</dbReference>
<dbReference type="EMBL" id="CADCTP010000258">
    <property type="protein sequence ID" value="CAA9269542.1"/>
    <property type="molecule type" value="Genomic_DNA"/>
</dbReference>
<dbReference type="GO" id="GO:0009247">
    <property type="term" value="P:glycolipid biosynthetic process"/>
    <property type="evidence" value="ECO:0007669"/>
    <property type="project" value="UniProtKB-ARBA"/>
</dbReference>
<dbReference type="GO" id="GO:0016758">
    <property type="term" value="F:hexosyltransferase activity"/>
    <property type="evidence" value="ECO:0007669"/>
    <property type="project" value="UniProtKB-ARBA"/>
</dbReference>
<feature type="domain" description="Erythromycin biosynthesis protein CIII-like C-terminal" evidence="1">
    <location>
        <begin position="278"/>
        <end position="419"/>
    </location>
</feature>
<dbReference type="CDD" id="cd03784">
    <property type="entry name" value="GT1_Gtf-like"/>
    <property type="match status" value="1"/>
</dbReference>
<gene>
    <name evidence="2" type="ORF">AVDCRST_MAG41-2780</name>
</gene>
<dbReference type="GO" id="GO:0008194">
    <property type="term" value="F:UDP-glycosyltransferase activity"/>
    <property type="evidence" value="ECO:0007669"/>
    <property type="project" value="InterPro"/>
</dbReference>
<dbReference type="AlphaFoldDB" id="A0A6J4J3S2"/>
<sequence>MSRFLVAATPAAGHVNPGLPIVRALTAAGHDVLVSTGPAFEAAVTAAGARFVPMPAGTWIDAAELDTLFPERARLTGARQFRFDLRTFFTAPAGAQAAHLLSLLPGFRPDAVVADTGFVGGGLVAEAAGVPFGVYGISVFPYASRDVAPFGSALPPRADLPGRVRNRVLGAALRRYVSGPSVAELNRQRTVVGLPPGRATVLDWNDRTGLYLQLSPPGFDYPRSDLPTVVHEIGMPEPPVPPGWTPPPWWRDLAGRRVVVVTQGTVATDPALLLRPALDGLAGLDVLVVALTGGADPASLGPLPPNARAAAYAPYGPLLRSAAMMVTNGGFGGVQLAVAAGLPLVVAGRTEDKAEVAARVAWSGVGLDLRTQRPTPGMLAAAARQVLASPVLARRSAELAARAPSADAPARAVALLEELARTGGPVHRSASPTPSRHRA</sequence>
<dbReference type="SUPFAM" id="SSF53756">
    <property type="entry name" value="UDP-Glycosyltransferase/glycogen phosphorylase"/>
    <property type="match status" value="1"/>
</dbReference>
<organism evidence="2">
    <name type="scientific">uncultured Mycobacteriales bacterium</name>
    <dbReference type="NCBI Taxonomy" id="581187"/>
    <lineage>
        <taxon>Bacteria</taxon>
        <taxon>Bacillati</taxon>
        <taxon>Actinomycetota</taxon>
        <taxon>Actinomycetes</taxon>
        <taxon>Mycobacteriales</taxon>
        <taxon>environmental samples</taxon>
    </lineage>
</organism>
<accession>A0A6J4J3S2</accession>
<protein>
    <recommendedName>
        <fullName evidence="1">Erythromycin biosynthesis protein CIII-like C-terminal domain-containing protein</fullName>
    </recommendedName>
</protein>
<dbReference type="Pfam" id="PF06722">
    <property type="entry name" value="EryCIII-like_C"/>
    <property type="match status" value="1"/>
</dbReference>
<proteinExistence type="predicted"/>
<dbReference type="GO" id="GO:0017000">
    <property type="term" value="P:antibiotic biosynthetic process"/>
    <property type="evidence" value="ECO:0007669"/>
    <property type="project" value="UniProtKB-ARBA"/>
</dbReference>
<dbReference type="PANTHER" id="PTHR48050:SF13">
    <property type="entry name" value="STEROL 3-BETA-GLUCOSYLTRANSFERASE UGT80A2"/>
    <property type="match status" value="1"/>
</dbReference>